<keyword evidence="1" id="KW-0472">Membrane</keyword>
<keyword evidence="1" id="KW-0812">Transmembrane</keyword>
<sequence>MRDYKRIISYVLVVFITLLAWSICLTNAQKIQVLQDVVELRYDREKLDAETMKNLQKGESESSEKIVKSFIAWEQSPKEDLRNKELAKNVIGEVVKVYGNLTMLFPVEKLQGQTLYEGDGEGTIISEGVAYSLWGSTDVVGQSLIVEDKAYVVRGVLKEKSNRIITQADMADKETKFSALRVQLVDKENVEGVISTLKFKYNLPESVLRNLSLTSILLSGLALLPGYLLGLYGLIKLYKFIYSTHRYWVSAILLSIIALGLTWITIEMMQFITYIPSYIIPNKWSDFTFWSKLIDGFIENSRQLQALPALIGDGWYNGIKAMIVGGFSITCIGMLAFSKIAKVEEGKTLFYSTLGAIMLSFITIMLVYRLEGQVTMIEAFWGVMPMYLLITFIINKWTKLLS</sequence>
<comment type="caution">
    <text evidence="2">The sequence shown here is derived from an EMBL/GenBank/DDBJ whole genome shotgun (WGS) entry which is preliminary data.</text>
</comment>
<keyword evidence="3" id="KW-1185">Reference proteome</keyword>
<organism evidence="2 3">
    <name type="scientific">Zhenhengia yiwuensis</name>
    <dbReference type="NCBI Taxonomy" id="2763666"/>
    <lineage>
        <taxon>Bacteria</taxon>
        <taxon>Bacillati</taxon>
        <taxon>Bacillota</taxon>
        <taxon>Clostridia</taxon>
        <taxon>Lachnospirales</taxon>
        <taxon>Lachnospiraceae</taxon>
        <taxon>Zhenhengia</taxon>
    </lineage>
</organism>
<feature type="transmembrane region" description="Helical" evidence="1">
    <location>
        <begin position="247"/>
        <end position="266"/>
    </location>
</feature>
<gene>
    <name evidence="2" type="ORF">H8718_06675</name>
</gene>
<dbReference type="Proteomes" id="UP000655830">
    <property type="component" value="Unassembled WGS sequence"/>
</dbReference>
<feature type="transmembrane region" description="Helical" evidence="1">
    <location>
        <begin position="374"/>
        <end position="394"/>
    </location>
</feature>
<dbReference type="AlphaFoldDB" id="A0A926EGN7"/>
<feature type="transmembrane region" description="Helical" evidence="1">
    <location>
        <begin position="211"/>
        <end position="235"/>
    </location>
</feature>
<name>A0A926EGN7_9FIRM</name>
<proteinExistence type="predicted"/>
<dbReference type="EMBL" id="JACRSY010000008">
    <property type="protein sequence ID" value="MBC8579209.1"/>
    <property type="molecule type" value="Genomic_DNA"/>
</dbReference>
<evidence type="ECO:0000256" key="1">
    <source>
        <dbReference type="SAM" id="Phobius"/>
    </source>
</evidence>
<feature type="transmembrane region" description="Helical" evidence="1">
    <location>
        <begin position="315"/>
        <end position="337"/>
    </location>
</feature>
<accession>A0A926EGN7</accession>
<evidence type="ECO:0000313" key="2">
    <source>
        <dbReference type="EMBL" id="MBC8579209.1"/>
    </source>
</evidence>
<reference evidence="2" key="1">
    <citation type="submission" date="2020-08" db="EMBL/GenBank/DDBJ databases">
        <title>Genome public.</title>
        <authorList>
            <person name="Liu C."/>
            <person name="Sun Q."/>
        </authorList>
    </citation>
    <scope>NUCLEOTIDE SEQUENCE</scope>
    <source>
        <strain evidence="2">NSJ-12</strain>
    </source>
</reference>
<evidence type="ECO:0000313" key="3">
    <source>
        <dbReference type="Proteomes" id="UP000655830"/>
    </source>
</evidence>
<protein>
    <submittedName>
        <fullName evidence="2">ABC transporter permease</fullName>
    </submittedName>
</protein>
<keyword evidence="1" id="KW-1133">Transmembrane helix</keyword>
<dbReference type="RefSeq" id="WP_249332352.1">
    <property type="nucleotide sequence ID" value="NZ_JACRSY010000008.1"/>
</dbReference>
<feature type="transmembrane region" description="Helical" evidence="1">
    <location>
        <begin position="349"/>
        <end position="368"/>
    </location>
</feature>